<dbReference type="PANTHER" id="PTHR33392">
    <property type="entry name" value="POLYISOPRENYL-TEICHOIC ACID--PEPTIDOGLYCAN TEICHOIC ACID TRANSFERASE TAGU"/>
    <property type="match status" value="1"/>
</dbReference>
<accession>A0A080N3W2</accession>
<proteinExistence type="inferred from homology"/>
<name>A0A080N3W2_9BIFI</name>
<dbReference type="Proteomes" id="UP000028730">
    <property type="component" value="Unassembled WGS sequence"/>
</dbReference>
<comment type="similarity">
    <text evidence="1">Belongs to the LytR/CpsA/Psr (LCP) family.</text>
</comment>
<dbReference type="STRING" id="1341695.BBOMB_0149"/>
<dbReference type="Gene3D" id="3.40.630.190">
    <property type="entry name" value="LCP protein"/>
    <property type="match status" value="1"/>
</dbReference>
<dbReference type="Pfam" id="PF03816">
    <property type="entry name" value="LytR_cpsA_psr"/>
    <property type="match status" value="1"/>
</dbReference>
<keyword evidence="3" id="KW-0472">Membrane</keyword>
<protein>
    <submittedName>
        <fullName evidence="5">Cell envelope-related transcriptional attenuator common domain protein</fullName>
    </submittedName>
</protein>
<evidence type="ECO:0000259" key="4">
    <source>
        <dbReference type="Pfam" id="PF03816"/>
    </source>
</evidence>
<evidence type="ECO:0000313" key="6">
    <source>
        <dbReference type="Proteomes" id="UP000028730"/>
    </source>
</evidence>
<evidence type="ECO:0000256" key="3">
    <source>
        <dbReference type="SAM" id="Phobius"/>
    </source>
</evidence>
<feature type="transmembrane region" description="Helical" evidence="3">
    <location>
        <begin position="168"/>
        <end position="190"/>
    </location>
</feature>
<feature type="region of interest" description="Disordered" evidence="2">
    <location>
        <begin position="1"/>
        <end position="158"/>
    </location>
</feature>
<reference evidence="5 6" key="1">
    <citation type="journal article" date="2014" name="Appl. Environ. Microbiol.">
        <title>Genomic encyclopedia of type strains of the genus Bifidobacterium.</title>
        <authorList>
            <person name="Milani C."/>
            <person name="Lugli G.A."/>
            <person name="Duranti S."/>
            <person name="Turroni F."/>
            <person name="Bottacini F."/>
            <person name="Mangifesta M."/>
            <person name="Sanchez B."/>
            <person name="Viappiani A."/>
            <person name="Mancabelli L."/>
            <person name="Taminiau B."/>
            <person name="Delcenserie V."/>
            <person name="Barrangou R."/>
            <person name="Margolles A."/>
            <person name="van Sinderen D."/>
            <person name="Ventura M."/>
        </authorList>
    </citation>
    <scope>NUCLEOTIDE SEQUENCE [LARGE SCALE GENOMIC DNA]</scope>
    <source>
        <strain evidence="5 6">DSM 19703</strain>
    </source>
</reference>
<comment type="caution">
    <text evidence="5">The sequence shown here is derived from an EMBL/GenBank/DDBJ whole genome shotgun (WGS) entry which is preliminary data.</text>
</comment>
<keyword evidence="6" id="KW-1185">Reference proteome</keyword>
<dbReference type="eggNOG" id="COG1316">
    <property type="taxonomic scope" value="Bacteria"/>
</dbReference>
<dbReference type="InterPro" id="IPR004474">
    <property type="entry name" value="LytR_CpsA_psr"/>
</dbReference>
<evidence type="ECO:0000313" key="5">
    <source>
        <dbReference type="EMBL" id="KFF30835.1"/>
    </source>
</evidence>
<feature type="domain" description="Cell envelope-related transcriptional attenuator" evidence="4">
    <location>
        <begin position="235"/>
        <end position="377"/>
    </location>
</feature>
<dbReference type="PANTHER" id="PTHR33392:SF6">
    <property type="entry name" value="POLYISOPRENYL-TEICHOIC ACID--PEPTIDOGLYCAN TEICHOIC ACID TRANSFERASE TAGU"/>
    <property type="match status" value="1"/>
</dbReference>
<dbReference type="AlphaFoldDB" id="A0A080N3W2"/>
<evidence type="ECO:0000256" key="2">
    <source>
        <dbReference type="SAM" id="MobiDB-lite"/>
    </source>
</evidence>
<dbReference type="OrthoDB" id="9782542at2"/>
<dbReference type="EMBL" id="ATLK01000001">
    <property type="protein sequence ID" value="KFF30835.1"/>
    <property type="molecule type" value="Genomic_DNA"/>
</dbReference>
<sequence>MNNAKKEAKAQDTPPSFAPSRNPSSRPHRSGNHEKPRDGNAPLKTNPPDVVEPSDRSVPPVFSPAKDRRTSQPMKARKANSTAPSRVDSPSAATFRPTASRHTDAAPVVRPRRAEGSSAVLMHDASEGLQTYPPKANRTPHAPRTRHGQSPTPLAQPPRHRHRILKTFGILMVLLLLTGTFLAFSTWNWVDSRLRKMDWSTGAANTQGTSWLILGSDERDSSGIGGSAKDVPGFRTDTILILTKPQRGPSSLISVPRDSLVEVDGDSTKINAVDQLYGKKELIRQTESITGKNIDHVAQLRFEGLQNVVDALGGINLCYDSTVSDPYSGLNWTAGCHTADGGTALAFSRMRYADPTGDFGRAKRQRSVIGAIIKKATSKEVLSNPTTVKKLATNALNALQVDNNTNPKVLAEMAQTFKNATGPGGISGSLYWSDPDYYVDGVGSSVLLNDKKNLQLFNDLSLGTHSPGSVGSLSENVSQ</sequence>
<evidence type="ECO:0000256" key="1">
    <source>
        <dbReference type="ARBA" id="ARBA00006068"/>
    </source>
</evidence>
<gene>
    <name evidence="5" type="ORF">BBOMB_0149</name>
</gene>
<keyword evidence="3" id="KW-1133">Transmembrane helix</keyword>
<dbReference type="InterPro" id="IPR050922">
    <property type="entry name" value="LytR/CpsA/Psr_CW_biosynth"/>
</dbReference>
<keyword evidence="3" id="KW-0812">Transmembrane</keyword>
<dbReference type="RefSeq" id="WP_044086334.1">
    <property type="nucleotide sequence ID" value="NZ_ATLK01000001.1"/>
</dbReference>
<feature type="compositionally biased region" description="Basic and acidic residues" evidence="2">
    <location>
        <begin position="1"/>
        <end position="10"/>
    </location>
</feature>
<organism evidence="5 6">
    <name type="scientific">Bifidobacterium bombi DSM 19703</name>
    <dbReference type="NCBI Taxonomy" id="1341695"/>
    <lineage>
        <taxon>Bacteria</taxon>
        <taxon>Bacillati</taxon>
        <taxon>Actinomycetota</taxon>
        <taxon>Actinomycetes</taxon>
        <taxon>Bifidobacteriales</taxon>
        <taxon>Bifidobacteriaceae</taxon>
        <taxon>Bifidobacterium</taxon>
    </lineage>
</organism>
<dbReference type="NCBIfam" id="TIGR00350">
    <property type="entry name" value="lytR_cpsA_psr"/>
    <property type="match status" value="1"/>
</dbReference>